<keyword evidence="1" id="KW-1133">Transmembrane helix</keyword>
<name>A0A2W4XP11_9CYAN</name>
<dbReference type="EMBL" id="QBMN01000124">
    <property type="protein sequence ID" value="PZO37341.1"/>
    <property type="molecule type" value="Genomic_DNA"/>
</dbReference>
<evidence type="ECO:0000313" key="3">
    <source>
        <dbReference type="Proteomes" id="UP000249081"/>
    </source>
</evidence>
<dbReference type="Proteomes" id="UP000249081">
    <property type="component" value="Unassembled WGS sequence"/>
</dbReference>
<feature type="transmembrane region" description="Helical" evidence="1">
    <location>
        <begin position="12"/>
        <end position="35"/>
    </location>
</feature>
<comment type="caution">
    <text evidence="2">The sequence shown here is derived from an EMBL/GenBank/DDBJ whole genome shotgun (WGS) entry which is preliminary data.</text>
</comment>
<keyword evidence="1" id="KW-0812">Transmembrane</keyword>
<accession>A0A2W4XP11</accession>
<reference evidence="2 3" key="2">
    <citation type="submission" date="2018-06" db="EMBL/GenBank/DDBJ databases">
        <title>Metagenomic assembly of (sub)arctic Cyanobacteria and their associated microbiome from non-axenic cultures.</title>
        <authorList>
            <person name="Baurain D."/>
        </authorList>
    </citation>
    <scope>NUCLEOTIDE SEQUENCE [LARGE SCALE GENOMIC DNA]</scope>
    <source>
        <strain evidence="2">ULC041bin1</strain>
    </source>
</reference>
<feature type="transmembrane region" description="Helical" evidence="1">
    <location>
        <begin position="89"/>
        <end position="109"/>
    </location>
</feature>
<gene>
    <name evidence="2" type="ORF">DCF17_16075</name>
</gene>
<evidence type="ECO:0000256" key="1">
    <source>
        <dbReference type="SAM" id="Phobius"/>
    </source>
</evidence>
<feature type="transmembrane region" description="Helical" evidence="1">
    <location>
        <begin position="47"/>
        <end position="69"/>
    </location>
</feature>
<sequence length="154" mass="17873">MNYYSPSNWLKLPEFNIAIFSFLLSFFWEIQQMWFYQTPAGYSHLDIVRNCTLATVGDVVILLIAFWAVAVLSKSRHWLRYPSRSQMSVFILVGVVITVVIEAFATGPLNRWIYAESMPTIPILGTGLVPLSMWFLVPPLTIWFARRQMLSDRY</sequence>
<dbReference type="AlphaFoldDB" id="A0A2W4XP11"/>
<feature type="transmembrane region" description="Helical" evidence="1">
    <location>
        <begin position="121"/>
        <end position="145"/>
    </location>
</feature>
<evidence type="ECO:0000313" key="2">
    <source>
        <dbReference type="EMBL" id="PZO37341.1"/>
    </source>
</evidence>
<organism evidence="2 3">
    <name type="scientific">Shackletoniella antarctica</name>
    <dbReference type="NCBI Taxonomy" id="268115"/>
    <lineage>
        <taxon>Bacteria</taxon>
        <taxon>Bacillati</taxon>
        <taxon>Cyanobacteriota</taxon>
        <taxon>Cyanophyceae</taxon>
        <taxon>Oculatellales</taxon>
        <taxon>Oculatellaceae</taxon>
        <taxon>Shackletoniella</taxon>
    </lineage>
</organism>
<protein>
    <submittedName>
        <fullName evidence="2">Uncharacterized protein</fullName>
    </submittedName>
</protein>
<reference evidence="3" key="1">
    <citation type="submission" date="2018-04" db="EMBL/GenBank/DDBJ databases">
        <authorList>
            <person name="Cornet L."/>
        </authorList>
    </citation>
    <scope>NUCLEOTIDE SEQUENCE [LARGE SCALE GENOMIC DNA]</scope>
</reference>
<keyword evidence="1" id="KW-0472">Membrane</keyword>
<proteinExistence type="predicted"/>